<evidence type="ECO:0000313" key="4">
    <source>
        <dbReference type="Proteomes" id="UP000295530"/>
    </source>
</evidence>
<dbReference type="InterPro" id="IPR045304">
    <property type="entry name" value="LbH_SAT"/>
</dbReference>
<dbReference type="GO" id="GO:0016746">
    <property type="term" value="F:acyltransferase activity"/>
    <property type="evidence" value="ECO:0007669"/>
    <property type="project" value="UniProtKB-KW"/>
</dbReference>
<evidence type="ECO:0000313" key="3">
    <source>
        <dbReference type="EMBL" id="TDN47619.1"/>
    </source>
</evidence>
<sequence length="181" mass="20503">MKFSQLKRYWHVEIIGLEKKFSLLRLMTRLRNKPGLKYVFWWRLASYLYENGHRRMAYRIHSRIKGKFACDIMLGATIGEGLTIAHHVGIVVTKRVEAGKNMKLTQNSVIGNSGKGKPGKIVIGDNFFLGSNSCIIGDDLKIGDNVTIGAMSFVNKDLPDNCQFYTKKTAEIVSLYENEQA</sequence>
<dbReference type="InterPro" id="IPR011004">
    <property type="entry name" value="Trimer_LpxA-like_sf"/>
</dbReference>
<gene>
    <name evidence="3" type="ORF">EC847_13129</name>
</gene>
<accession>A0A4R6DST3</accession>
<dbReference type="Proteomes" id="UP000295530">
    <property type="component" value="Unassembled WGS sequence"/>
</dbReference>
<dbReference type="SUPFAM" id="SSF51161">
    <property type="entry name" value="Trimeric LpxA-like enzymes"/>
    <property type="match status" value="1"/>
</dbReference>
<dbReference type="AlphaFoldDB" id="A0A4R6DST3"/>
<dbReference type="Gene3D" id="2.160.10.10">
    <property type="entry name" value="Hexapeptide repeat proteins"/>
    <property type="match status" value="1"/>
</dbReference>
<proteinExistence type="predicted"/>
<keyword evidence="1 3" id="KW-0808">Transferase</keyword>
<reference evidence="3 4" key="1">
    <citation type="submission" date="2019-03" db="EMBL/GenBank/DDBJ databases">
        <title>Genomic analyses of the natural microbiome of Caenorhabditis elegans.</title>
        <authorList>
            <person name="Samuel B."/>
        </authorList>
    </citation>
    <scope>NUCLEOTIDE SEQUENCE [LARGE SCALE GENOMIC DNA]</scope>
    <source>
        <strain evidence="3 4">BIGb0156</strain>
    </source>
</reference>
<dbReference type="RefSeq" id="WP_133462549.1">
    <property type="nucleotide sequence ID" value="NZ_SNVX01000031.1"/>
</dbReference>
<evidence type="ECO:0000256" key="1">
    <source>
        <dbReference type="ARBA" id="ARBA00022679"/>
    </source>
</evidence>
<name>A0A4R6DST3_SCAGO</name>
<keyword evidence="2" id="KW-0012">Acyltransferase</keyword>
<organism evidence="3 4">
    <name type="scientific">Scandinavium goeteborgense</name>
    <dbReference type="NCBI Taxonomy" id="1851514"/>
    <lineage>
        <taxon>Bacteria</taxon>
        <taxon>Pseudomonadati</taxon>
        <taxon>Pseudomonadota</taxon>
        <taxon>Gammaproteobacteria</taxon>
        <taxon>Enterobacterales</taxon>
        <taxon>Enterobacteriaceae</taxon>
        <taxon>Scandinavium</taxon>
    </lineage>
</organism>
<keyword evidence="4" id="KW-1185">Reference proteome</keyword>
<evidence type="ECO:0000256" key="2">
    <source>
        <dbReference type="ARBA" id="ARBA00023315"/>
    </source>
</evidence>
<protein>
    <submittedName>
        <fullName evidence="3">Serine acetyltransferase</fullName>
    </submittedName>
</protein>
<dbReference type="OrthoDB" id="7058950at2"/>
<dbReference type="PANTHER" id="PTHR42811">
    <property type="entry name" value="SERINE ACETYLTRANSFERASE"/>
    <property type="match status" value="1"/>
</dbReference>
<dbReference type="CDD" id="cd03354">
    <property type="entry name" value="LbH_SAT"/>
    <property type="match status" value="1"/>
</dbReference>
<comment type="caution">
    <text evidence="3">The sequence shown here is derived from an EMBL/GenBank/DDBJ whole genome shotgun (WGS) entry which is preliminary data.</text>
</comment>
<dbReference type="EMBL" id="SNVX01000031">
    <property type="protein sequence ID" value="TDN47619.1"/>
    <property type="molecule type" value="Genomic_DNA"/>
</dbReference>